<dbReference type="PATRIC" id="fig|1632867.3.peg.3951"/>
<accession>A0A0F3ILE2</accession>
<evidence type="ECO:0000256" key="2">
    <source>
        <dbReference type="SAM" id="Phobius"/>
    </source>
</evidence>
<reference evidence="3 4" key="2">
    <citation type="journal article" date="2016" name="Microb. Ecol.">
        <title>Genome Characteristics of a Novel Type I Methanotroph (Sn10-6) Isolated from a Flooded Indian Rice Field.</title>
        <authorList>
            <person name="Rahalkar M.C."/>
            <person name="Pandit P.S."/>
            <person name="Dhakephalkar P.K."/>
            <person name="Pore S."/>
            <person name="Arora P."/>
            <person name="Kapse N."/>
        </authorList>
    </citation>
    <scope>NUCLEOTIDE SEQUENCE [LARGE SCALE GENOMIC DNA]</scope>
    <source>
        <strain evidence="3 4">Sn10-6</strain>
    </source>
</reference>
<feature type="transmembrane region" description="Helical" evidence="2">
    <location>
        <begin position="15"/>
        <end position="38"/>
    </location>
</feature>
<evidence type="ECO:0000313" key="3">
    <source>
        <dbReference type="EMBL" id="KJV07482.1"/>
    </source>
</evidence>
<dbReference type="EMBL" id="LAJX01000034">
    <property type="protein sequence ID" value="KJV07482.1"/>
    <property type="molecule type" value="Genomic_DNA"/>
</dbReference>
<name>A0A0F3ILE2_9GAMM</name>
<reference evidence="4" key="1">
    <citation type="submission" date="2015-03" db="EMBL/GenBank/DDBJ databases">
        <title>Draft genome sequence of a novel methanotroph (Sn10-6) isolated from flooded ricefield rhizosphere in India.</title>
        <authorList>
            <person name="Pandit P.S."/>
            <person name="Pore S.D."/>
            <person name="Arora P."/>
            <person name="Kapse N.G."/>
            <person name="Dhakephalkar P.K."/>
            <person name="Rahalkar M.C."/>
        </authorList>
    </citation>
    <scope>NUCLEOTIDE SEQUENCE [LARGE SCALE GENOMIC DNA]</scope>
    <source>
        <strain evidence="4">Sn10-6</strain>
    </source>
</reference>
<feature type="coiled-coil region" evidence="1">
    <location>
        <begin position="65"/>
        <end position="194"/>
    </location>
</feature>
<keyword evidence="4" id="KW-1185">Reference proteome</keyword>
<dbReference type="Proteomes" id="UP000033684">
    <property type="component" value="Unassembled WGS sequence"/>
</dbReference>
<protein>
    <submittedName>
        <fullName evidence="3">Uncharacterized protein</fullName>
    </submittedName>
</protein>
<evidence type="ECO:0000256" key="1">
    <source>
        <dbReference type="SAM" id="Coils"/>
    </source>
</evidence>
<evidence type="ECO:0000313" key="4">
    <source>
        <dbReference type="Proteomes" id="UP000033684"/>
    </source>
</evidence>
<sequence>MQKYLDIIQSYPNSATLALAVALGVFVLAVLTIGFLSVGHQAKIKRLKAEQQDLIQSNALQHAQLTDQLTQAQALQSEMAEKTEQLTVEKQKLVSESQRATGLEAELEQLNQESAELNQQLEAQKQLIQDLQQEKAQQQNLLVEKDEELERSSAVIAEQAKQLLAADPLLQQTLDKTEHELQQLASKYAAYKAYFDKLTLNRIQVFAELNDVKRQLSVSERALTLAQQTTRQLQNKHKAYKAYFGKLAFNRIPVFTELNKTVHQLNVLEAQLAASATKPAESATIAIDDSVQSSENLAASAVQESVDVKPANPLARWMKAVKPELGSDKTETIETEPVKVAQPEPAPVIEHTHYQAEIAKLTDEIAAQQRHINRLQDLLNERGEQQKPVAEQVLQPTVKPESSAEPTVAPVATPHLPNDIKQQWQSLVKKVSAIKPPMPVVQPEVSEPEPVVVAEKVSTKSIKDFVDKIKHFKP</sequence>
<keyword evidence="2" id="KW-0472">Membrane</keyword>
<dbReference type="RefSeq" id="WP_045778314.1">
    <property type="nucleotide sequence ID" value="NZ_LAJX01000034.1"/>
</dbReference>
<keyword evidence="2" id="KW-0812">Transmembrane</keyword>
<comment type="caution">
    <text evidence="3">The sequence shown here is derived from an EMBL/GenBank/DDBJ whole genome shotgun (WGS) entry which is preliminary data.</text>
</comment>
<proteinExistence type="predicted"/>
<keyword evidence="2" id="KW-1133">Transmembrane helix</keyword>
<organism evidence="3 4">
    <name type="scientific">Methylocucumis oryzae</name>
    <dbReference type="NCBI Taxonomy" id="1632867"/>
    <lineage>
        <taxon>Bacteria</taxon>
        <taxon>Pseudomonadati</taxon>
        <taxon>Pseudomonadota</taxon>
        <taxon>Gammaproteobacteria</taxon>
        <taxon>Methylococcales</taxon>
        <taxon>Methylococcaceae</taxon>
        <taxon>Methylocucumis</taxon>
    </lineage>
</organism>
<keyword evidence="1" id="KW-0175">Coiled coil</keyword>
<gene>
    <name evidence="3" type="ORF">VZ94_04440</name>
</gene>
<dbReference type="AlphaFoldDB" id="A0A0F3ILE2"/>